<dbReference type="GeneID" id="36842116"/>
<dbReference type="RefSeq" id="YP_009481778.1">
    <property type="nucleotide sequence ID" value="NC_037666.1"/>
</dbReference>
<comment type="similarity">
    <text evidence="1">Belongs to the RutC family.</text>
</comment>
<dbReference type="PANTHER" id="PTHR11803:SF58">
    <property type="entry name" value="PROTEIN HMF1-RELATED"/>
    <property type="match status" value="1"/>
</dbReference>
<dbReference type="Gene3D" id="3.30.1330.40">
    <property type="entry name" value="RutC-like"/>
    <property type="match status" value="1"/>
</dbReference>
<dbReference type="EMBL" id="MG011690">
    <property type="protein sequence ID" value="AVK75775.1"/>
    <property type="molecule type" value="Genomic_DNA"/>
</dbReference>
<name>A0A2U7UBP2_9VIRU</name>
<proteinExistence type="inferred from homology"/>
<organism evidence="3">
    <name type="scientific">Pandoravirus neocaledonia</name>
    <dbReference type="NCBI Taxonomy" id="2107708"/>
    <lineage>
        <taxon>Viruses</taxon>
        <taxon>Pandoravirus</taxon>
    </lineage>
</organism>
<dbReference type="Proteomes" id="UP000249287">
    <property type="component" value="Segment"/>
</dbReference>
<accession>A0A2U7UBP2</accession>
<evidence type="ECO:0000256" key="1">
    <source>
        <dbReference type="ARBA" id="ARBA00010552"/>
    </source>
</evidence>
<evidence type="ECO:0000313" key="3">
    <source>
        <dbReference type="EMBL" id="AVK75775.1"/>
    </source>
</evidence>
<dbReference type="KEGG" id="vg:36842116"/>
<dbReference type="InterPro" id="IPR006175">
    <property type="entry name" value="YjgF/YER057c/UK114"/>
</dbReference>
<feature type="region of interest" description="Disordered" evidence="2">
    <location>
        <begin position="1"/>
        <end position="47"/>
    </location>
</feature>
<dbReference type="Pfam" id="PF01042">
    <property type="entry name" value="Ribonuc_L-PSP"/>
    <property type="match status" value="1"/>
</dbReference>
<sequence length="183" mass="19562">MQRIAATHRPTRAKAPASPGPTDPCSGPSPRRRVRGARSPPSQREPCHAIVTPSFARADVEQYGFAQVVRCRDTVWVSGTVANGPDGRLVRGGIRRQTRQVFDNLNRSLKAAGCRGLEDIVDLTAAIVDARHNAAGFVAVRSKCMPRGTFTSMATGVTALLVPGALVEIKCTAVVDRSHAPRT</sequence>
<dbReference type="SUPFAM" id="SSF55298">
    <property type="entry name" value="YjgF-like"/>
    <property type="match status" value="1"/>
</dbReference>
<protein>
    <submittedName>
        <fullName evidence="3">YjgF/Yer057c/UK114 family protein</fullName>
    </submittedName>
</protein>
<dbReference type="PANTHER" id="PTHR11803">
    <property type="entry name" value="2-IMINOBUTANOATE/2-IMINOPROPANOATE DEAMINASE RIDA"/>
    <property type="match status" value="1"/>
</dbReference>
<gene>
    <name evidence="3" type="ORF">pneo_cds_168</name>
</gene>
<reference evidence="3" key="1">
    <citation type="journal article" date="2018" name="Nat. Commun.">
        <title>Diversity and evolution of the emerging Pandoraviridae family.</title>
        <authorList>
            <person name="Legendre M."/>
            <person name="Fabre E."/>
            <person name="Poirot O."/>
            <person name="Jeudy S."/>
            <person name="Lartigue A."/>
            <person name="Alempic J.M."/>
            <person name="Beucher L."/>
            <person name="Philippe N."/>
            <person name="Bertaux L."/>
            <person name="Christo-Foroux E."/>
            <person name="Labadie K."/>
            <person name="Coute Y."/>
            <person name="Abergel C."/>
            <person name="Claverie J.M."/>
        </authorList>
    </citation>
    <scope>NUCLEOTIDE SEQUENCE [LARGE SCALE GENOMIC DNA]</scope>
    <source>
        <strain evidence="3">Neocaledonia</strain>
    </source>
</reference>
<dbReference type="GO" id="GO:0019239">
    <property type="term" value="F:deaminase activity"/>
    <property type="evidence" value="ECO:0007669"/>
    <property type="project" value="TreeGrafter"/>
</dbReference>
<evidence type="ECO:0000256" key="2">
    <source>
        <dbReference type="SAM" id="MobiDB-lite"/>
    </source>
</evidence>
<dbReference type="InterPro" id="IPR035959">
    <property type="entry name" value="RutC-like_sf"/>
</dbReference>